<keyword evidence="2" id="KW-1185">Reference proteome</keyword>
<name>A0AAD9IU69_9ANNE</name>
<dbReference type="Proteomes" id="UP001208570">
    <property type="component" value="Unassembled WGS sequence"/>
</dbReference>
<dbReference type="EMBL" id="JAODUP010001281">
    <property type="protein sequence ID" value="KAK2140661.1"/>
    <property type="molecule type" value="Genomic_DNA"/>
</dbReference>
<accession>A0AAD9IU69</accession>
<reference evidence="1" key="1">
    <citation type="journal article" date="2023" name="Mol. Biol. Evol.">
        <title>Third-Generation Sequencing Reveals the Adaptive Role of the Epigenome in Three Deep-Sea Polychaetes.</title>
        <authorList>
            <person name="Perez M."/>
            <person name="Aroh O."/>
            <person name="Sun Y."/>
            <person name="Lan Y."/>
            <person name="Juniper S.K."/>
            <person name="Young C.R."/>
            <person name="Angers B."/>
            <person name="Qian P.Y."/>
        </authorList>
    </citation>
    <scope>NUCLEOTIDE SEQUENCE</scope>
    <source>
        <strain evidence="1">P08H-3</strain>
    </source>
</reference>
<comment type="caution">
    <text evidence="1">The sequence shown here is derived from an EMBL/GenBank/DDBJ whole genome shotgun (WGS) entry which is preliminary data.</text>
</comment>
<gene>
    <name evidence="1" type="ORF">LSH36_1282g00016</name>
</gene>
<evidence type="ECO:0000313" key="1">
    <source>
        <dbReference type="EMBL" id="KAK2140661.1"/>
    </source>
</evidence>
<organism evidence="1 2">
    <name type="scientific">Paralvinella palmiformis</name>
    <dbReference type="NCBI Taxonomy" id="53620"/>
    <lineage>
        <taxon>Eukaryota</taxon>
        <taxon>Metazoa</taxon>
        <taxon>Spiralia</taxon>
        <taxon>Lophotrochozoa</taxon>
        <taxon>Annelida</taxon>
        <taxon>Polychaeta</taxon>
        <taxon>Sedentaria</taxon>
        <taxon>Canalipalpata</taxon>
        <taxon>Terebellida</taxon>
        <taxon>Terebelliformia</taxon>
        <taxon>Alvinellidae</taxon>
        <taxon>Paralvinella</taxon>
    </lineage>
</organism>
<evidence type="ECO:0000313" key="2">
    <source>
        <dbReference type="Proteomes" id="UP001208570"/>
    </source>
</evidence>
<proteinExistence type="predicted"/>
<protein>
    <submittedName>
        <fullName evidence="1">Uncharacterized protein</fullName>
    </submittedName>
</protein>
<dbReference type="AlphaFoldDB" id="A0AAD9IU69"/>
<sequence>MGDLSIDLLKYYSHKQTREYLDKMITAGFLPHIIKPTYVTDHQDHRSATIMYHIFSNNTKDQIQSGIIISDVSDHFATYRLVERATNKSRC</sequence>